<proteinExistence type="predicted"/>
<protein>
    <submittedName>
        <fullName evidence="2">Uncharacterized protein</fullName>
    </submittedName>
</protein>
<name>D6TBP2_KTERA</name>
<dbReference type="EMBL" id="ADVG01000001">
    <property type="protein sequence ID" value="EFH89824.1"/>
    <property type="molecule type" value="Genomic_DNA"/>
</dbReference>
<dbReference type="Proteomes" id="UP000004508">
    <property type="component" value="Unassembled WGS sequence"/>
</dbReference>
<keyword evidence="3" id="KW-1185">Reference proteome</keyword>
<keyword evidence="1" id="KW-0812">Transmembrane</keyword>
<evidence type="ECO:0000313" key="2">
    <source>
        <dbReference type="EMBL" id="EFH89824.1"/>
    </source>
</evidence>
<organism evidence="2 3">
    <name type="scientific">Ktedonobacter racemifer DSM 44963</name>
    <dbReference type="NCBI Taxonomy" id="485913"/>
    <lineage>
        <taxon>Bacteria</taxon>
        <taxon>Bacillati</taxon>
        <taxon>Chloroflexota</taxon>
        <taxon>Ktedonobacteria</taxon>
        <taxon>Ktedonobacterales</taxon>
        <taxon>Ktedonobacteraceae</taxon>
        <taxon>Ktedonobacter</taxon>
    </lineage>
</organism>
<accession>D6TBP2</accession>
<evidence type="ECO:0000313" key="3">
    <source>
        <dbReference type="Proteomes" id="UP000004508"/>
    </source>
</evidence>
<comment type="caution">
    <text evidence="2">The sequence shown here is derived from an EMBL/GenBank/DDBJ whole genome shotgun (WGS) entry which is preliminary data.</text>
</comment>
<evidence type="ECO:0000256" key="1">
    <source>
        <dbReference type="SAM" id="Phobius"/>
    </source>
</evidence>
<keyword evidence="1" id="KW-0472">Membrane</keyword>
<reference evidence="2 3" key="1">
    <citation type="journal article" date="2011" name="Stand. Genomic Sci.">
        <title>Non-contiguous finished genome sequence and contextual data of the filamentous soil bacterium Ktedonobacter racemifer type strain (SOSP1-21).</title>
        <authorList>
            <person name="Chang Y.J."/>
            <person name="Land M."/>
            <person name="Hauser L."/>
            <person name="Chertkov O."/>
            <person name="Del Rio T.G."/>
            <person name="Nolan M."/>
            <person name="Copeland A."/>
            <person name="Tice H."/>
            <person name="Cheng J.F."/>
            <person name="Lucas S."/>
            <person name="Han C."/>
            <person name="Goodwin L."/>
            <person name="Pitluck S."/>
            <person name="Ivanova N."/>
            <person name="Ovchinikova G."/>
            <person name="Pati A."/>
            <person name="Chen A."/>
            <person name="Palaniappan K."/>
            <person name="Mavromatis K."/>
            <person name="Liolios K."/>
            <person name="Brettin T."/>
            <person name="Fiebig A."/>
            <person name="Rohde M."/>
            <person name="Abt B."/>
            <person name="Goker M."/>
            <person name="Detter J.C."/>
            <person name="Woyke T."/>
            <person name="Bristow J."/>
            <person name="Eisen J.A."/>
            <person name="Markowitz V."/>
            <person name="Hugenholtz P."/>
            <person name="Kyrpides N.C."/>
            <person name="Klenk H.P."/>
            <person name="Lapidus A."/>
        </authorList>
    </citation>
    <scope>NUCLEOTIDE SEQUENCE [LARGE SCALE GENOMIC DNA]</scope>
    <source>
        <strain evidence="3">DSM 44963</strain>
    </source>
</reference>
<dbReference type="AlphaFoldDB" id="D6TBP2"/>
<dbReference type="InParanoid" id="D6TBP2"/>
<keyword evidence="1" id="KW-1133">Transmembrane helix</keyword>
<sequence>MLPRPLAVCSSERMVIRLPLDAFLLNQPLDRSPRGAKPTCDLPNGQLGLLQELDRLFSLCGDEEKQYSSSHYQEATYMNRVAQRRLCFIAAILWLVLACFFFLFLN</sequence>
<feature type="transmembrane region" description="Helical" evidence="1">
    <location>
        <begin position="86"/>
        <end position="105"/>
    </location>
</feature>
<gene>
    <name evidence="2" type="ORF">Krac_11400</name>
</gene>